<evidence type="ECO:0000256" key="1">
    <source>
        <dbReference type="ARBA" id="ARBA00022553"/>
    </source>
</evidence>
<dbReference type="InterPro" id="IPR011006">
    <property type="entry name" value="CheY-like_superfamily"/>
</dbReference>
<evidence type="ECO:0000259" key="5">
    <source>
        <dbReference type="PROSITE" id="PS50110"/>
    </source>
</evidence>
<dbReference type="InterPro" id="IPR039420">
    <property type="entry name" value="WalR-like"/>
</dbReference>
<keyword evidence="1 3" id="KW-0597">Phosphoprotein</keyword>
<dbReference type="Pfam" id="PF00196">
    <property type="entry name" value="GerE"/>
    <property type="match status" value="1"/>
</dbReference>
<accession>A0ABT8WA42</accession>
<dbReference type="PROSITE" id="PS50043">
    <property type="entry name" value="HTH_LUXR_2"/>
    <property type="match status" value="1"/>
</dbReference>
<evidence type="ECO:0000256" key="2">
    <source>
        <dbReference type="ARBA" id="ARBA00023125"/>
    </source>
</evidence>
<dbReference type="CDD" id="cd06170">
    <property type="entry name" value="LuxR_C_like"/>
    <property type="match status" value="1"/>
</dbReference>
<dbReference type="Proteomes" id="UP001176883">
    <property type="component" value="Unassembled WGS sequence"/>
</dbReference>
<comment type="caution">
    <text evidence="6">The sequence shown here is derived from an EMBL/GenBank/DDBJ whole genome shotgun (WGS) entry which is preliminary data.</text>
</comment>
<dbReference type="InterPro" id="IPR000792">
    <property type="entry name" value="Tscrpt_reg_LuxR_C"/>
</dbReference>
<feature type="domain" description="HTH luxR-type" evidence="4">
    <location>
        <begin position="139"/>
        <end position="204"/>
    </location>
</feature>
<dbReference type="Pfam" id="PF00072">
    <property type="entry name" value="Response_reg"/>
    <property type="match status" value="1"/>
</dbReference>
<dbReference type="InterPro" id="IPR016032">
    <property type="entry name" value="Sig_transdc_resp-reg_C-effctor"/>
</dbReference>
<dbReference type="Gene3D" id="3.40.50.2300">
    <property type="match status" value="1"/>
</dbReference>
<organism evidence="6 7">
    <name type="scientific">Flavivirga aquimarina</name>
    <dbReference type="NCBI Taxonomy" id="2027862"/>
    <lineage>
        <taxon>Bacteria</taxon>
        <taxon>Pseudomonadati</taxon>
        <taxon>Bacteroidota</taxon>
        <taxon>Flavobacteriia</taxon>
        <taxon>Flavobacteriales</taxon>
        <taxon>Flavobacteriaceae</taxon>
        <taxon>Flavivirga</taxon>
    </lineage>
</organism>
<dbReference type="InterPro" id="IPR001789">
    <property type="entry name" value="Sig_transdc_resp-reg_receiver"/>
</dbReference>
<evidence type="ECO:0000313" key="6">
    <source>
        <dbReference type="EMBL" id="MDO5969924.1"/>
    </source>
</evidence>
<dbReference type="EMBL" id="JAUOEK010000101">
    <property type="protein sequence ID" value="MDO5969924.1"/>
    <property type="molecule type" value="Genomic_DNA"/>
</dbReference>
<keyword evidence="2" id="KW-0238">DNA-binding</keyword>
<evidence type="ECO:0000256" key="3">
    <source>
        <dbReference type="PROSITE-ProRule" id="PRU00169"/>
    </source>
</evidence>
<proteinExistence type="predicted"/>
<keyword evidence="7" id="KW-1185">Reference proteome</keyword>
<dbReference type="CDD" id="cd17535">
    <property type="entry name" value="REC_NarL-like"/>
    <property type="match status" value="1"/>
</dbReference>
<dbReference type="SMART" id="SM00448">
    <property type="entry name" value="REC"/>
    <property type="match status" value="1"/>
</dbReference>
<sequence length="208" mass="23391">MIRLAIAEDHQSLIDGIKLLLEYEKDISILGTATNGEELMHIIRLKRPNVVITDIRMPKMDGITATKLIKKEFPEIKVLAFTMFDQIEAIQQMMDAGASGYILKNSSLREVYNALLAVSKGETYLDANINTNALNSKSDIKAKGVLTKRQIEILELIAQGKTSREIADLLFIGVHTVDTHRKNMARILGLQGKGELMRYALEKKYKFT</sequence>
<feature type="domain" description="Response regulatory" evidence="5">
    <location>
        <begin position="3"/>
        <end position="119"/>
    </location>
</feature>
<evidence type="ECO:0000313" key="7">
    <source>
        <dbReference type="Proteomes" id="UP001176883"/>
    </source>
</evidence>
<dbReference type="InterPro" id="IPR058245">
    <property type="entry name" value="NreC/VraR/RcsB-like_REC"/>
</dbReference>
<dbReference type="SUPFAM" id="SSF46894">
    <property type="entry name" value="C-terminal effector domain of the bipartite response regulators"/>
    <property type="match status" value="1"/>
</dbReference>
<protein>
    <submittedName>
        <fullName evidence="6">Response regulator transcription factor</fullName>
    </submittedName>
</protein>
<dbReference type="SUPFAM" id="SSF52172">
    <property type="entry name" value="CheY-like"/>
    <property type="match status" value="1"/>
</dbReference>
<dbReference type="PANTHER" id="PTHR43214:SF43">
    <property type="entry name" value="TWO-COMPONENT RESPONSE REGULATOR"/>
    <property type="match status" value="1"/>
</dbReference>
<feature type="modified residue" description="4-aspartylphosphate" evidence="3">
    <location>
        <position position="54"/>
    </location>
</feature>
<evidence type="ECO:0000259" key="4">
    <source>
        <dbReference type="PROSITE" id="PS50043"/>
    </source>
</evidence>
<reference evidence="6" key="1">
    <citation type="submission" date="2023-07" db="EMBL/GenBank/DDBJ databases">
        <title>Two novel species in the genus Flavivirga.</title>
        <authorList>
            <person name="Kwon K."/>
        </authorList>
    </citation>
    <scope>NUCLEOTIDE SEQUENCE</scope>
    <source>
        <strain evidence="6">KCTC 52353</strain>
    </source>
</reference>
<gene>
    <name evidence="6" type="ORF">Q4Q35_08890</name>
</gene>
<name>A0ABT8WA42_9FLAO</name>
<dbReference type="PROSITE" id="PS50110">
    <property type="entry name" value="RESPONSE_REGULATORY"/>
    <property type="match status" value="1"/>
</dbReference>
<dbReference type="PANTHER" id="PTHR43214">
    <property type="entry name" value="TWO-COMPONENT RESPONSE REGULATOR"/>
    <property type="match status" value="1"/>
</dbReference>
<dbReference type="RefSeq" id="WP_303277617.1">
    <property type="nucleotide sequence ID" value="NZ_JAUOEK010000101.1"/>
</dbReference>
<dbReference type="PRINTS" id="PR00038">
    <property type="entry name" value="HTHLUXR"/>
</dbReference>
<dbReference type="SMART" id="SM00421">
    <property type="entry name" value="HTH_LUXR"/>
    <property type="match status" value="1"/>
</dbReference>